<comment type="similarity">
    <text evidence="1 4">Belongs to the RNase T2 family.</text>
</comment>
<dbReference type="GO" id="GO:0003723">
    <property type="term" value="F:RNA binding"/>
    <property type="evidence" value="ECO:0007669"/>
    <property type="project" value="InterPro"/>
</dbReference>
<dbReference type="Proteomes" id="UP001153620">
    <property type="component" value="Chromosome 4"/>
</dbReference>
<accession>A0A9N9S431</accession>
<keyword evidence="5" id="KW-1133">Transmembrane helix</keyword>
<dbReference type="OrthoDB" id="435754at2759"/>
<evidence type="ECO:0000313" key="7">
    <source>
        <dbReference type="Proteomes" id="UP001153620"/>
    </source>
</evidence>
<dbReference type="Gene3D" id="3.90.730.10">
    <property type="entry name" value="Ribonuclease T2-like"/>
    <property type="match status" value="1"/>
</dbReference>
<dbReference type="CDD" id="cd01061">
    <property type="entry name" value="RNase_T2_euk"/>
    <property type="match status" value="1"/>
</dbReference>
<protein>
    <submittedName>
        <fullName evidence="6">Uncharacterized protein</fullName>
    </submittedName>
</protein>
<dbReference type="PROSITE" id="PS00531">
    <property type="entry name" value="RNASE_T2_2"/>
    <property type="match status" value="1"/>
</dbReference>
<dbReference type="InterPro" id="IPR033130">
    <property type="entry name" value="RNase_T2_His_AS_2"/>
</dbReference>
<dbReference type="SUPFAM" id="SSF55895">
    <property type="entry name" value="Ribonuclease Rh-like"/>
    <property type="match status" value="1"/>
</dbReference>
<name>A0A9N9S431_9DIPT</name>
<feature type="transmembrane region" description="Helical" evidence="5">
    <location>
        <begin position="6"/>
        <end position="27"/>
    </location>
</feature>
<reference evidence="6" key="2">
    <citation type="submission" date="2022-10" db="EMBL/GenBank/DDBJ databases">
        <authorList>
            <consortium name="ENA_rothamsted_submissions"/>
            <consortium name="culmorum"/>
            <person name="King R."/>
        </authorList>
    </citation>
    <scope>NUCLEOTIDE SEQUENCE</scope>
</reference>
<keyword evidence="7" id="KW-1185">Reference proteome</keyword>
<keyword evidence="5" id="KW-0472">Membrane</keyword>
<dbReference type="InterPro" id="IPR033697">
    <property type="entry name" value="Ribonuclease_T2_eukaryotic"/>
</dbReference>
<keyword evidence="5" id="KW-0812">Transmembrane</keyword>
<dbReference type="GO" id="GO:0005576">
    <property type="term" value="C:extracellular region"/>
    <property type="evidence" value="ECO:0007669"/>
    <property type="project" value="TreeGrafter"/>
</dbReference>
<feature type="active site" evidence="3">
    <location>
        <position position="150"/>
    </location>
</feature>
<reference evidence="6" key="1">
    <citation type="submission" date="2022-01" db="EMBL/GenBank/DDBJ databases">
        <authorList>
            <person name="King R."/>
        </authorList>
    </citation>
    <scope>NUCLEOTIDE SEQUENCE</scope>
</reference>
<keyword evidence="2" id="KW-1015">Disulfide bond</keyword>
<sequence>MENSKRFWYALSLLVLLILTICILKVSECSRRNLERKLLAERQLALRALKKDFSFDILIFTQHWPYTVCAQWMEHHKGNECILPKVRNSWSIHGVWPTKYHEIGPLFCNDTWTFDMKQIADIENDMKEKWINIEKGTPLDGLWKHEWEKHGTCAAQQIPNMNTENKYFSKGLEMFNNFSITKLLQETYIKPGIDATYKLDEIHTAINRTIGNNFAIICEKDHQTKQQLLFEIRMCFDKEFKFHSCEGIVVKDEVLLGHTKDEIITNCKKDVEILYPSSSWVAKKEWLMKIKEHMPQEKSWLYQVENVYKLVKLLQWATL</sequence>
<dbReference type="AlphaFoldDB" id="A0A9N9S431"/>
<dbReference type="Pfam" id="PF00445">
    <property type="entry name" value="Ribonuclease_T2"/>
    <property type="match status" value="1"/>
</dbReference>
<feature type="active site" evidence="3">
    <location>
        <position position="93"/>
    </location>
</feature>
<dbReference type="GO" id="GO:0033897">
    <property type="term" value="F:ribonuclease T2 activity"/>
    <property type="evidence" value="ECO:0007669"/>
    <property type="project" value="InterPro"/>
</dbReference>
<organism evidence="6 7">
    <name type="scientific">Chironomus riparius</name>
    <dbReference type="NCBI Taxonomy" id="315576"/>
    <lineage>
        <taxon>Eukaryota</taxon>
        <taxon>Metazoa</taxon>
        <taxon>Ecdysozoa</taxon>
        <taxon>Arthropoda</taxon>
        <taxon>Hexapoda</taxon>
        <taxon>Insecta</taxon>
        <taxon>Pterygota</taxon>
        <taxon>Neoptera</taxon>
        <taxon>Endopterygota</taxon>
        <taxon>Diptera</taxon>
        <taxon>Nematocera</taxon>
        <taxon>Chironomoidea</taxon>
        <taxon>Chironomidae</taxon>
        <taxon>Chironominae</taxon>
        <taxon>Chironomus</taxon>
    </lineage>
</organism>
<evidence type="ECO:0000256" key="2">
    <source>
        <dbReference type="ARBA" id="ARBA00023157"/>
    </source>
</evidence>
<gene>
    <name evidence="6" type="ORF">CHIRRI_LOCUS13727</name>
</gene>
<feature type="active site" evidence="3">
    <location>
        <position position="146"/>
    </location>
</feature>
<dbReference type="GO" id="GO:0006401">
    <property type="term" value="P:RNA catabolic process"/>
    <property type="evidence" value="ECO:0007669"/>
    <property type="project" value="TreeGrafter"/>
</dbReference>
<dbReference type="PANTHER" id="PTHR11240:SF22">
    <property type="entry name" value="RIBONUCLEASE T2"/>
    <property type="match status" value="1"/>
</dbReference>
<dbReference type="EMBL" id="OU895880">
    <property type="protein sequence ID" value="CAG9810915.1"/>
    <property type="molecule type" value="Genomic_DNA"/>
</dbReference>
<evidence type="ECO:0000313" key="6">
    <source>
        <dbReference type="EMBL" id="CAG9810915.1"/>
    </source>
</evidence>
<dbReference type="InterPro" id="IPR036430">
    <property type="entry name" value="RNase_T2-like_sf"/>
</dbReference>
<evidence type="ECO:0000256" key="3">
    <source>
        <dbReference type="PIRSR" id="PIRSR633697-1"/>
    </source>
</evidence>
<dbReference type="InterPro" id="IPR001568">
    <property type="entry name" value="RNase_T2-like"/>
</dbReference>
<dbReference type="PANTHER" id="PTHR11240">
    <property type="entry name" value="RIBONUCLEASE T2"/>
    <property type="match status" value="1"/>
</dbReference>
<proteinExistence type="inferred from homology"/>
<evidence type="ECO:0000256" key="5">
    <source>
        <dbReference type="SAM" id="Phobius"/>
    </source>
</evidence>
<evidence type="ECO:0000256" key="1">
    <source>
        <dbReference type="ARBA" id="ARBA00007469"/>
    </source>
</evidence>
<evidence type="ECO:0000256" key="4">
    <source>
        <dbReference type="RuleBase" id="RU004328"/>
    </source>
</evidence>